<dbReference type="PANTHER" id="PTHR34353:SF2">
    <property type="entry name" value="CRISPR-ASSOCIATED ENDONUCLEASE CAS1 1"/>
    <property type="match status" value="1"/>
</dbReference>
<keyword evidence="2 9" id="KW-0479">Metal-binding</keyword>
<evidence type="ECO:0000256" key="9">
    <source>
        <dbReference type="HAMAP-Rule" id="MF_01470"/>
    </source>
</evidence>
<dbReference type="GO" id="GO:0004519">
    <property type="term" value="F:endonuclease activity"/>
    <property type="evidence" value="ECO:0007669"/>
    <property type="project" value="UniProtKB-UniRule"/>
</dbReference>
<keyword evidence="7 9" id="KW-0238">DNA-binding</keyword>
<dbReference type="Pfam" id="PF01867">
    <property type="entry name" value="Cas_Cas1"/>
    <property type="match status" value="1"/>
</dbReference>
<feature type="binding site" evidence="9">
    <location>
        <position position="230"/>
    </location>
    <ligand>
        <name>Mn(2+)</name>
        <dbReference type="ChEBI" id="CHEBI:29035"/>
    </ligand>
</feature>
<dbReference type="GO" id="GO:0051607">
    <property type="term" value="P:defense response to virus"/>
    <property type="evidence" value="ECO:0007669"/>
    <property type="project" value="UniProtKB-UniRule"/>
</dbReference>
<comment type="function">
    <text evidence="9">CRISPR (clustered regularly interspaced short palindromic repeat), is an adaptive immune system that provides protection against mobile genetic elements (viruses, transposable elements and conjugative plasmids). CRISPR clusters contain spacers, sequences complementary to antecedent mobile elements, and target invading nucleic acids. CRISPR clusters are transcribed and processed into CRISPR RNA (crRNA). Acts as a dsDNA endonuclease. Involved in the integration of spacer DNA into the CRISPR cassette.</text>
</comment>
<feature type="binding site" evidence="9">
    <location>
        <position position="215"/>
    </location>
    <ligand>
        <name>Mn(2+)</name>
        <dbReference type="ChEBI" id="CHEBI:29035"/>
    </ligand>
</feature>
<proteinExistence type="inferred from homology"/>
<accession>A0A7L4PCI8</accession>
<dbReference type="InterPro" id="IPR050646">
    <property type="entry name" value="Cas1"/>
</dbReference>
<dbReference type="AlphaFoldDB" id="A0A7L4PCI8"/>
<dbReference type="NCBIfam" id="TIGR00287">
    <property type="entry name" value="cas1"/>
    <property type="match status" value="1"/>
</dbReference>
<dbReference type="GO" id="GO:0016787">
    <property type="term" value="F:hydrolase activity"/>
    <property type="evidence" value="ECO:0007669"/>
    <property type="project" value="UniProtKB-KW"/>
</dbReference>
<dbReference type="OMA" id="EKACIIA"/>
<keyword evidence="6 9" id="KW-0051">Antiviral defense</keyword>
<protein>
    <recommendedName>
        <fullName evidence="9">CRISPR-associated endonuclease Cas1</fullName>
        <ecNumber evidence="9">3.1.-.-</ecNumber>
    </recommendedName>
</protein>
<dbReference type="PANTHER" id="PTHR34353">
    <property type="entry name" value="CRISPR-ASSOCIATED ENDONUCLEASE CAS1 1"/>
    <property type="match status" value="1"/>
</dbReference>
<keyword evidence="4 9" id="KW-0378">Hydrolase</keyword>
<evidence type="ECO:0000256" key="4">
    <source>
        <dbReference type="ARBA" id="ARBA00022801"/>
    </source>
</evidence>
<dbReference type="GO" id="GO:0003677">
    <property type="term" value="F:DNA binding"/>
    <property type="evidence" value="ECO:0007669"/>
    <property type="project" value="UniProtKB-KW"/>
</dbReference>
<dbReference type="Gene3D" id="1.20.120.920">
    <property type="entry name" value="CRISPR-associated endonuclease Cas1, C-terminal domain"/>
    <property type="match status" value="1"/>
</dbReference>
<comment type="caution">
    <text evidence="10">The sequence shown here is derived from an EMBL/GenBank/DDBJ whole genome shotgun (WGS) entry which is preliminary data.</text>
</comment>
<keyword evidence="8 9" id="KW-0464">Manganese</keyword>
<dbReference type="RefSeq" id="WP_011900608.1">
    <property type="nucleotide sequence ID" value="NZ_JAAVJF010000002.1"/>
</dbReference>
<feature type="binding site" evidence="9">
    <location>
        <position position="155"/>
    </location>
    <ligand>
        <name>Mn(2+)</name>
        <dbReference type="ChEBI" id="CHEBI:29035"/>
    </ligand>
</feature>
<dbReference type="EC" id="3.1.-.-" evidence="9"/>
<dbReference type="CDD" id="cd09634">
    <property type="entry name" value="Cas1_I-II-III"/>
    <property type="match status" value="1"/>
</dbReference>
<comment type="subunit">
    <text evidence="9">Homodimer, forms a heterotetramer with a Cas2 homodimer.</text>
</comment>
<evidence type="ECO:0000256" key="3">
    <source>
        <dbReference type="ARBA" id="ARBA00022759"/>
    </source>
</evidence>
<dbReference type="HAMAP" id="MF_01470">
    <property type="entry name" value="Cas1"/>
    <property type="match status" value="1"/>
</dbReference>
<keyword evidence="1 9" id="KW-0540">Nuclease</keyword>
<sequence>MQVAVASYGARIRARRGLLVVEGREGRREYPLHQVDEVLLLTGGISISARALRMLLRAGATVVVMDARGEPLGVFMKPVGDATGAKRLCQYQAAVSGRGLEIAKGWIWRKIRGQLENVKRWRRRLAKYREYAERISAAADALRHAAEPHDVLEAEAAAAEAYWSAYREVTGFPGRDQEGGDPVNAALNYGYGVLKALCFKSLLIAGLDPYVGFLHAEKSGRPSLVLDFMEQWRPRVDAVVAKIYDGLETEGGLLTHQSRLRVAAAVLEELGAAGKPLSAEIHREARALARSICT</sequence>
<evidence type="ECO:0000256" key="8">
    <source>
        <dbReference type="ARBA" id="ARBA00023211"/>
    </source>
</evidence>
<dbReference type="InterPro" id="IPR042206">
    <property type="entry name" value="CRISPR-assoc_Cas1_C"/>
</dbReference>
<evidence type="ECO:0000256" key="7">
    <source>
        <dbReference type="ARBA" id="ARBA00023125"/>
    </source>
</evidence>
<evidence type="ECO:0000256" key="6">
    <source>
        <dbReference type="ARBA" id="ARBA00023118"/>
    </source>
</evidence>
<evidence type="ECO:0000313" key="10">
    <source>
        <dbReference type="EMBL" id="NYR15576.1"/>
    </source>
</evidence>
<evidence type="ECO:0000256" key="1">
    <source>
        <dbReference type="ARBA" id="ARBA00022722"/>
    </source>
</evidence>
<dbReference type="EMBL" id="JAAVJF010000002">
    <property type="protein sequence ID" value="NYR15576.1"/>
    <property type="molecule type" value="Genomic_DNA"/>
</dbReference>
<evidence type="ECO:0000256" key="5">
    <source>
        <dbReference type="ARBA" id="ARBA00022842"/>
    </source>
</evidence>
<dbReference type="GeneID" id="5055810"/>
<name>A0A7L4PCI8_9CREN</name>
<evidence type="ECO:0000256" key="2">
    <source>
        <dbReference type="ARBA" id="ARBA00022723"/>
    </source>
</evidence>
<keyword evidence="3 9" id="KW-0255">Endonuclease</keyword>
<dbReference type="InterPro" id="IPR002729">
    <property type="entry name" value="CRISPR-assoc_Cas1"/>
</dbReference>
<reference evidence="10 11" key="1">
    <citation type="journal article" date="2020" name="Nat. Commun.">
        <title>The structures of two archaeal type IV pili illuminate evolutionary relationships.</title>
        <authorList>
            <person name="Wang F."/>
            <person name="Baquero D.P."/>
            <person name="Su Z."/>
            <person name="Beltran L.C."/>
            <person name="Prangishvili D."/>
            <person name="Krupovic M."/>
            <person name="Egelman E.H."/>
        </authorList>
    </citation>
    <scope>NUCLEOTIDE SEQUENCE [LARGE SCALE GENOMIC DNA]</scope>
    <source>
        <strain evidence="10 11">2GA</strain>
    </source>
</reference>
<evidence type="ECO:0000313" key="11">
    <source>
        <dbReference type="Proteomes" id="UP000554766"/>
    </source>
</evidence>
<dbReference type="Proteomes" id="UP000554766">
    <property type="component" value="Unassembled WGS sequence"/>
</dbReference>
<dbReference type="GO" id="GO:0043571">
    <property type="term" value="P:maintenance of CRISPR repeat elements"/>
    <property type="evidence" value="ECO:0007669"/>
    <property type="project" value="UniProtKB-UniRule"/>
</dbReference>
<comment type="similarity">
    <text evidence="9">Belongs to the CRISPR-associated endonuclease Cas1 family.</text>
</comment>
<keyword evidence="11" id="KW-1185">Reference proteome</keyword>
<dbReference type="InterPro" id="IPR042211">
    <property type="entry name" value="CRISPR-assoc_Cas1_N"/>
</dbReference>
<comment type="cofactor">
    <cofactor evidence="9">
        <name>Mg(2+)</name>
        <dbReference type="ChEBI" id="CHEBI:18420"/>
    </cofactor>
    <cofactor evidence="9">
        <name>Mn(2+)</name>
        <dbReference type="ChEBI" id="CHEBI:29035"/>
    </cofactor>
</comment>
<dbReference type="GO" id="GO:0046872">
    <property type="term" value="F:metal ion binding"/>
    <property type="evidence" value="ECO:0007669"/>
    <property type="project" value="UniProtKB-UniRule"/>
</dbReference>
<keyword evidence="5 9" id="KW-0460">Magnesium</keyword>
<dbReference type="Gene3D" id="3.100.10.20">
    <property type="entry name" value="CRISPR-associated endonuclease Cas1, N-terminal domain"/>
    <property type="match status" value="1"/>
</dbReference>
<gene>
    <name evidence="9 10" type="primary">cas1</name>
    <name evidence="10" type="ORF">HC235_06440</name>
</gene>
<organism evidence="10 11">
    <name type="scientific">Pyrobaculum arsenaticum</name>
    <dbReference type="NCBI Taxonomy" id="121277"/>
    <lineage>
        <taxon>Archaea</taxon>
        <taxon>Thermoproteota</taxon>
        <taxon>Thermoprotei</taxon>
        <taxon>Thermoproteales</taxon>
        <taxon>Thermoproteaceae</taxon>
        <taxon>Pyrobaculum</taxon>
    </lineage>
</organism>